<protein>
    <recommendedName>
        <fullName evidence="4">DUF4252 domain-containing protein</fullName>
    </recommendedName>
</protein>
<dbReference type="InterPro" id="IPR025348">
    <property type="entry name" value="DUF4252"/>
</dbReference>
<gene>
    <name evidence="2" type="ORF">BSZ36_06380</name>
</gene>
<reference evidence="2 3" key="1">
    <citation type="submission" date="2016-11" db="EMBL/GenBank/DDBJ databases">
        <title>Study of marine rhodopsin-containing bacteria.</title>
        <authorList>
            <person name="Yoshizawa S."/>
            <person name="Kumagai Y."/>
            <person name="Kogure K."/>
        </authorList>
    </citation>
    <scope>NUCLEOTIDE SEQUENCE [LARGE SCALE GENOMIC DNA]</scope>
    <source>
        <strain evidence="2 3">SG-29</strain>
    </source>
</reference>
<keyword evidence="3" id="KW-1185">Reference proteome</keyword>
<keyword evidence="1" id="KW-0732">Signal</keyword>
<dbReference type="OrthoDB" id="1524963at2"/>
<dbReference type="EMBL" id="MQWB01000001">
    <property type="protein sequence ID" value="OZC02633.1"/>
    <property type="molecule type" value="Genomic_DNA"/>
</dbReference>
<dbReference type="AlphaFoldDB" id="A0A259TXY8"/>
<feature type="chain" id="PRO_5012627419" description="DUF4252 domain-containing protein" evidence="1">
    <location>
        <begin position="22"/>
        <end position="189"/>
    </location>
</feature>
<dbReference type="RefSeq" id="WP_094547096.1">
    <property type="nucleotide sequence ID" value="NZ_MQWB01000001.1"/>
</dbReference>
<comment type="caution">
    <text evidence="2">The sequence shown here is derived from an EMBL/GenBank/DDBJ whole genome shotgun (WGS) entry which is preliminary data.</text>
</comment>
<evidence type="ECO:0000313" key="3">
    <source>
        <dbReference type="Proteomes" id="UP000216446"/>
    </source>
</evidence>
<proteinExistence type="predicted"/>
<dbReference type="Pfam" id="PF14060">
    <property type="entry name" value="DUF4252"/>
    <property type="match status" value="1"/>
</dbReference>
<accession>A0A259TXY8</accession>
<sequence length="189" mass="20544">MKRYFLLAALAVLLAPLAPRAQSTFDVARLDQLFDAQPMVEVNLRGSLLKLAAAAAGEDEPDVAMMLNGLRSVTVRIYSTDGQRPRFLSSMNGIGQTFEQDGWMTMVRVRSQPDSPNDEGDVWVYVLDDGDSFGGMAVMAIADDEEDGTENAVFVHIDGTISPADVAQLSKRFGNVSFSMGDDEGEDDE</sequence>
<evidence type="ECO:0000256" key="1">
    <source>
        <dbReference type="SAM" id="SignalP"/>
    </source>
</evidence>
<evidence type="ECO:0008006" key="4">
    <source>
        <dbReference type="Google" id="ProtNLM"/>
    </source>
</evidence>
<name>A0A259TXY8_9BACT</name>
<feature type="signal peptide" evidence="1">
    <location>
        <begin position="1"/>
        <end position="21"/>
    </location>
</feature>
<organism evidence="2 3">
    <name type="scientific">Rubricoccus marinus</name>
    <dbReference type="NCBI Taxonomy" id="716817"/>
    <lineage>
        <taxon>Bacteria</taxon>
        <taxon>Pseudomonadati</taxon>
        <taxon>Rhodothermota</taxon>
        <taxon>Rhodothermia</taxon>
        <taxon>Rhodothermales</taxon>
        <taxon>Rubricoccaceae</taxon>
        <taxon>Rubricoccus</taxon>
    </lineage>
</organism>
<dbReference type="InParanoid" id="A0A259TXY8"/>
<evidence type="ECO:0000313" key="2">
    <source>
        <dbReference type="EMBL" id="OZC02633.1"/>
    </source>
</evidence>
<dbReference type="Proteomes" id="UP000216446">
    <property type="component" value="Unassembled WGS sequence"/>
</dbReference>